<reference evidence="2 3" key="1">
    <citation type="submission" date="2020-09" db="EMBL/GenBank/DDBJ databases">
        <title>Pseudoxanthomonas sp. CAU 1598 isolated from sand of Yaerae Beach.</title>
        <authorList>
            <person name="Kim W."/>
        </authorList>
    </citation>
    <scope>NUCLEOTIDE SEQUENCE [LARGE SCALE GENOMIC DNA]</scope>
    <source>
        <strain evidence="2 3">CAU 1598</strain>
    </source>
</reference>
<keyword evidence="1" id="KW-1133">Transmembrane helix</keyword>
<sequence length="95" mass="11022">MTTADRTSHRLDRPANRRLLWRGLVLLAVLSVAAEWLIELHPHFELESWFGFNAWYGFLACAAMVGMARLLALWLARNDRYYRTDDPSGREQGDD</sequence>
<protein>
    <recommendedName>
        <fullName evidence="4">Solute:sodium symporter small subunit</fullName>
    </recommendedName>
</protein>
<keyword evidence="1" id="KW-0812">Transmembrane</keyword>
<keyword evidence="1" id="KW-0472">Membrane</keyword>
<keyword evidence="3" id="KW-1185">Reference proteome</keyword>
<feature type="transmembrane region" description="Helical" evidence="1">
    <location>
        <begin position="20"/>
        <end position="38"/>
    </location>
</feature>
<gene>
    <name evidence="2" type="ORF">IFO71_05275</name>
</gene>
<evidence type="ECO:0008006" key="4">
    <source>
        <dbReference type="Google" id="ProtNLM"/>
    </source>
</evidence>
<accession>A0AAW3ZGI4</accession>
<dbReference type="AlphaFoldDB" id="A0AAW3ZGI4"/>
<name>A0AAW3ZGI4_9GAMM</name>
<evidence type="ECO:0000313" key="3">
    <source>
        <dbReference type="Proteomes" id="UP000613768"/>
    </source>
</evidence>
<dbReference type="EMBL" id="JACYTR010000007">
    <property type="protein sequence ID" value="MBD8525148.1"/>
    <property type="molecule type" value="Genomic_DNA"/>
</dbReference>
<proteinExistence type="predicted"/>
<dbReference type="RefSeq" id="WP_192028497.1">
    <property type="nucleotide sequence ID" value="NZ_JACYTR010000007.1"/>
</dbReference>
<evidence type="ECO:0000256" key="1">
    <source>
        <dbReference type="SAM" id="Phobius"/>
    </source>
</evidence>
<comment type="caution">
    <text evidence="2">The sequence shown here is derived from an EMBL/GenBank/DDBJ whole genome shotgun (WGS) entry which is preliminary data.</text>
</comment>
<dbReference type="Proteomes" id="UP000613768">
    <property type="component" value="Unassembled WGS sequence"/>
</dbReference>
<organism evidence="2 3">
    <name type="scientific">Pseudomarimonas arenosa</name>
    <dbReference type="NCBI Taxonomy" id="2774145"/>
    <lineage>
        <taxon>Bacteria</taxon>
        <taxon>Pseudomonadati</taxon>
        <taxon>Pseudomonadota</taxon>
        <taxon>Gammaproteobacteria</taxon>
        <taxon>Lysobacterales</taxon>
        <taxon>Lysobacteraceae</taxon>
        <taxon>Pseudomarimonas</taxon>
    </lineage>
</organism>
<evidence type="ECO:0000313" key="2">
    <source>
        <dbReference type="EMBL" id="MBD8525148.1"/>
    </source>
</evidence>
<feature type="transmembrane region" description="Helical" evidence="1">
    <location>
        <begin position="54"/>
        <end position="76"/>
    </location>
</feature>